<evidence type="ECO:0000313" key="2">
    <source>
        <dbReference type="Proteomes" id="UP001177003"/>
    </source>
</evidence>
<evidence type="ECO:0000313" key="1">
    <source>
        <dbReference type="EMBL" id="CAI9287931.1"/>
    </source>
</evidence>
<dbReference type="EMBL" id="OX465081">
    <property type="protein sequence ID" value="CAI9287931.1"/>
    <property type="molecule type" value="Genomic_DNA"/>
</dbReference>
<accession>A0AA35Z8L4</accession>
<keyword evidence="2" id="KW-1185">Reference proteome</keyword>
<sequence>MKKPLNAALMGSSVVEQITRKGDLISGRLPLVHYLRLRQPPIVERNGTEAGVLPSSGSDECSFYPTTITRGGKDFDPQLIGEERNTQTFRKWPLTLNRSQGRAAIGGLKPPRPTTLLPPTVGTSIGDQVGAMNVNERVVDLLSRRPAEFIRRCAAKLAAIREDCCRSLFRPSRAPVTSPMSTADRHTVEEGCHCDVAAGESSFLGSYHRLPPMVLELGKFQSPDRGCVWLLFVCSDEGQERPPPPPLGGG</sequence>
<dbReference type="Proteomes" id="UP001177003">
    <property type="component" value="Chromosome 5"/>
</dbReference>
<name>A0AA35Z8L4_LACSI</name>
<reference evidence="1" key="1">
    <citation type="submission" date="2023-04" db="EMBL/GenBank/DDBJ databases">
        <authorList>
            <person name="Vijverberg K."/>
            <person name="Xiong W."/>
            <person name="Schranz E."/>
        </authorList>
    </citation>
    <scope>NUCLEOTIDE SEQUENCE</scope>
</reference>
<gene>
    <name evidence="1" type="ORF">LSALG_LOCUS27265</name>
</gene>
<proteinExistence type="predicted"/>
<protein>
    <submittedName>
        <fullName evidence="1">Uncharacterized protein</fullName>
    </submittedName>
</protein>
<dbReference type="AlphaFoldDB" id="A0AA35Z8L4"/>
<organism evidence="1 2">
    <name type="scientific">Lactuca saligna</name>
    <name type="common">Willowleaf lettuce</name>
    <dbReference type="NCBI Taxonomy" id="75948"/>
    <lineage>
        <taxon>Eukaryota</taxon>
        <taxon>Viridiplantae</taxon>
        <taxon>Streptophyta</taxon>
        <taxon>Embryophyta</taxon>
        <taxon>Tracheophyta</taxon>
        <taxon>Spermatophyta</taxon>
        <taxon>Magnoliopsida</taxon>
        <taxon>eudicotyledons</taxon>
        <taxon>Gunneridae</taxon>
        <taxon>Pentapetalae</taxon>
        <taxon>asterids</taxon>
        <taxon>campanulids</taxon>
        <taxon>Asterales</taxon>
        <taxon>Asteraceae</taxon>
        <taxon>Cichorioideae</taxon>
        <taxon>Cichorieae</taxon>
        <taxon>Lactucinae</taxon>
        <taxon>Lactuca</taxon>
    </lineage>
</organism>